<name>A0AAE0WQ23_9PEZI</name>
<gene>
    <name evidence="1" type="ORF">LTR78_004070</name>
</gene>
<accession>A0AAE0WQ23</accession>
<evidence type="ECO:0000313" key="2">
    <source>
        <dbReference type="Proteomes" id="UP001274830"/>
    </source>
</evidence>
<dbReference type="PANTHER" id="PTHR28015:SF1">
    <property type="entry name" value="ATP SYNTHASE ASSEMBLY FACTOR FMC1, MITOCHONDRIAL"/>
    <property type="match status" value="1"/>
</dbReference>
<keyword evidence="2" id="KW-1185">Reference proteome</keyword>
<dbReference type="InterPro" id="IPR039196">
    <property type="entry name" value="Fmc1"/>
</dbReference>
<dbReference type="Proteomes" id="UP001274830">
    <property type="component" value="Unassembled WGS sequence"/>
</dbReference>
<dbReference type="EMBL" id="JAUTXT010000012">
    <property type="protein sequence ID" value="KAK3675878.1"/>
    <property type="molecule type" value="Genomic_DNA"/>
</dbReference>
<dbReference type="GO" id="GO:0005759">
    <property type="term" value="C:mitochondrial matrix"/>
    <property type="evidence" value="ECO:0007669"/>
    <property type="project" value="TreeGrafter"/>
</dbReference>
<evidence type="ECO:0008006" key="3">
    <source>
        <dbReference type="Google" id="ProtNLM"/>
    </source>
</evidence>
<dbReference type="GO" id="GO:0033615">
    <property type="term" value="P:mitochondrial proton-transporting ATP synthase complex assembly"/>
    <property type="evidence" value="ECO:0007669"/>
    <property type="project" value="InterPro"/>
</dbReference>
<organism evidence="1 2">
    <name type="scientific">Recurvomyces mirabilis</name>
    <dbReference type="NCBI Taxonomy" id="574656"/>
    <lineage>
        <taxon>Eukaryota</taxon>
        <taxon>Fungi</taxon>
        <taxon>Dikarya</taxon>
        <taxon>Ascomycota</taxon>
        <taxon>Pezizomycotina</taxon>
        <taxon>Dothideomycetes</taxon>
        <taxon>Dothideomycetidae</taxon>
        <taxon>Mycosphaerellales</taxon>
        <taxon>Teratosphaeriaceae</taxon>
        <taxon>Recurvomyces</taxon>
    </lineage>
</organism>
<sequence length="121" mass="13982">MTSQAIQTRSLYRRFLRELPIRTPSILANPSPIQQHVRADFSSQSSTPLPSLGHQTAKVAERRLQEAEQYLHYLKAQRQYITLIERYNPGMNMAEEDRVRLTARRVGMDLPVEFAAGEKKE</sequence>
<reference evidence="1" key="1">
    <citation type="submission" date="2023-07" db="EMBL/GenBank/DDBJ databases">
        <title>Black Yeasts Isolated from many extreme environments.</title>
        <authorList>
            <person name="Coleine C."/>
            <person name="Stajich J.E."/>
            <person name="Selbmann L."/>
        </authorList>
    </citation>
    <scope>NUCLEOTIDE SEQUENCE</scope>
    <source>
        <strain evidence="1">CCFEE 5485</strain>
    </source>
</reference>
<evidence type="ECO:0000313" key="1">
    <source>
        <dbReference type="EMBL" id="KAK3675878.1"/>
    </source>
</evidence>
<dbReference type="PANTHER" id="PTHR28015">
    <property type="entry name" value="ATP SYNTHASE ASSEMBLY FACTOR FMC1, MITOCHONDRIAL"/>
    <property type="match status" value="1"/>
</dbReference>
<dbReference type="Pfam" id="PF13233">
    <property type="entry name" value="Complex1_LYR_2"/>
    <property type="match status" value="1"/>
</dbReference>
<dbReference type="AlphaFoldDB" id="A0AAE0WQ23"/>
<protein>
    <recommendedName>
        <fullName evidence="3">ATP synthase assembly factor FMC1, mitochondrial</fullName>
    </recommendedName>
</protein>
<proteinExistence type="predicted"/>
<comment type="caution">
    <text evidence="1">The sequence shown here is derived from an EMBL/GenBank/DDBJ whole genome shotgun (WGS) entry which is preliminary data.</text>
</comment>